<gene>
    <name evidence="2" type="ORF">Glove_35g6</name>
</gene>
<comment type="caution">
    <text evidence="2">The sequence shown here is derived from an EMBL/GenBank/DDBJ whole genome shotgun (WGS) entry which is preliminary data.</text>
</comment>
<evidence type="ECO:0000256" key="1">
    <source>
        <dbReference type="SAM" id="MobiDB-lite"/>
    </source>
</evidence>
<feature type="compositionally biased region" description="Basic and acidic residues" evidence="1">
    <location>
        <begin position="1"/>
        <end position="27"/>
    </location>
</feature>
<evidence type="ECO:0000313" key="2">
    <source>
        <dbReference type="EMBL" id="RHZ87413.1"/>
    </source>
</evidence>
<keyword evidence="3" id="KW-1185">Reference proteome</keyword>
<proteinExistence type="predicted"/>
<dbReference type="EMBL" id="PQFF01000033">
    <property type="protein sequence ID" value="RHZ87413.1"/>
    <property type="molecule type" value="Genomic_DNA"/>
</dbReference>
<reference evidence="2 3" key="1">
    <citation type="submission" date="2018-08" db="EMBL/GenBank/DDBJ databases">
        <title>Genome and evolution of the arbuscular mycorrhizal fungus Diversispora epigaea (formerly Glomus versiforme) and its bacterial endosymbionts.</title>
        <authorList>
            <person name="Sun X."/>
            <person name="Fei Z."/>
            <person name="Harrison M."/>
        </authorList>
    </citation>
    <scope>NUCLEOTIDE SEQUENCE [LARGE SCALE GENOMIC DNA]</scope>
    <source>
        <strain evidence="2 3">IT104</strain>
    </source>
</reference>
<sequence length="101" mass="11463">MYSGNKEGHEAEAEKERKAEVEKGHETETEEEVREYEENGFCINLKKLKYLKNPKSILETCIIGYPILGTDTTSIWYLIGVGNSNVTENAIAHKNNAPFEK</sequence>
<dbReference type="Proteomes" id="UP000266861">
    <property type="component" value="Unassembled WGS sequence"/>
</dbReference>
<protein>
    <submittedName>
        <fullName evidence="2">Uncharacterized protein</fullName>
    </submittedName>
</protein>
<dbReference type="AlphaFoldDB" id="A0A397JR72"/>
<name>A0A397JR72_9GLOM</name>
<feature type="region of interest" description="Disordered" evidence="1">
    <location>
        <begin position="1"/>
        <end position="36"/>
    </location>
</feature>
<accession>A0A397JR72</accession>
<organism evidence="2 3">
    <name type="scientific">Diversispora epigaea</name>
    <dbReference type="NCBI Taxonomy" id="1348612"/>
    <lineage>
        <taxon>Eukaryota</taxon>
        <taxon>Fungi</taxon>
        <taxon>Fungi incertae sedis</taxon>
        <taxon>Mucoromycota</taxon>
        <taxon>Glomeromycotina</taxon>
        <taxon>Glomeromycetes</taxon>
        <taxon>Diversisporales</taxon>
        <taxon>Diversisporaceae</taxon>
        <taxon>Diversispora</taxon>
    </lineage>
</organism>
<evidence type="ECO:0000313" key="3">
    <source>
        <dbReference type="Proteomes" id="UP000266861"/>
    </source>
</evidence>